<reference evidence="2" key="2">
    <citation type="submission" date="2020-09" db="EMBL/GenBank/DDBJ databases">
        <authorList>
            <person name="Sun Q."/>
            <person name="Zhou Y."/>
        </authorList>
    </citation>
    <scope>NUCLEOTIDE SEQUENCE</scope>
    <source>
        <strain evidence="2">CGMCC 4.7306</strain>
    </source>
</reference>
<protein>
    <submittedName>
        <fullName evidence="2">Uncharacterized protein</fullName>
    </submittedName>
</protein>
<dbReference type="EMBL" id="BMMZ01000015">
    <property type="protein sequence ID" value="GGL80408.1"/>
    <property type="molecule type" value="Genomic_DNA"/>
</dbReference>
<keyword evidence="3" id="KW-1185">Reference proteome</keyword>
<sequence>MALDDFYYETVVKQQAADVQARAARQQLIRIARTAAKRERRARREVRLLRDAVEGRRRGPWRVLRGAFTDRFPQAHPQPETIRARDASGGVSDGPAVAVADRQRSAGAR</sequence>
<dbReference type="RefSeq" id="WP_188897772.1">
    <property type="nucleotide sequence ID" value="NZ_BMMZ01000015.1"/>
</dbReference>
<reference evidence="2" key="1">
    <citation type="journal article" date="2014" name="Int. J. Syst. Evol. Microbiol.">
        <title>Complete genome sequence of Corynebacterium casei LMG S-19264T (=DSM 44701T), isolated from a smear-ripened cheese.</title>
        <authorList>
            <consortium name="US DOE Joint Genome Institute (JGI-PGF)"/>
            <person name="Walter F."/>
            <person name="Albersmeier A."/>
            <person name="Kalinowski J."/>
            <person name="Ruckert C."/>
        </authorList>
    </citation>
    <scope>NUCLEOTIDE SEQUENCE</scope>
    <source>
        <strain evidence="2">CGMCC 4.7306</strain>
    </source>
</reference>
<name>A0A917SHN1_9ACTN</name>
<evidence type="ECO:0000313" key="2">
    <source>
        <dbReference type="EMBL" id="GGL80408.1"/>
    </source>
</evidence>
<gene>
    <name evidence="2" type="ORF">GCM10011575_43360</name>
</gene>
<dbReference type="AlphaFoldDB" id="A0A917SHN1"/>
<accession>A0A917SHN1</accession>
<organism evidence="2 3">
    <name type="scientific">Microlunatus endophyticus</name>
    <dbReference type="NCBI Taxonomy" id="1716077"/>
    <lineage>
        <taxon>Bacteria</taxon>
        <taxon>Bacillati</taxon>
        <taxon>Actinomycetota</taxon>
        <taxon>Actinomycetes</taxon>
        <taxon>Propionibacteriales</taxon>
        <taxon>Propionibacteriaceae</taxon>
        <taxon>Microlunatus</taxon>
    </lineage>
</organism>
<proteinExistence type="predicted"/>
<comment type="caution">
    <text evidence="2">The sequence shown here is derived from an EMBL/GenBank/DDBJ whole genome shotgun (WGS) entry which is preliminary data.</text>
</comment>
<evidence type="ECO:0000313" key="3">
    <source>
        <dbReference type="Proteomes" id="UP000613840"/>
    </source>
</evidence>
<feature type="region of interest" description="Disordered" evidence="1">
    <location>
        <begin position="70"/>
        <end position="109"/>
    </location>
</feature>
<evidence type="ECO:0000256" key="1">
    <source>
        <dbReference type="SAM" id="MobiDB-lite"/>
    </source>
</evidence>
<dbReference type="Proteomes" id="UP000613840">
    <property type="component" value="Unassembled WGS sequence"/>
</dbReference>